<dbReference type="OrthoDB" id="2325432at2759"/>
<feature type="region of interest" description="Disordered" evidence="1">
    <location>
        <begin position="1"/>
        <end position="29"/>
    </location>
</feature>
<evidence type="ECO:0000313" key="3">
    <source>
        <dbReference type="Proteomes" id="UP000789405"/>
    </source>
</evidence>
<feature type="compositionally biased region" description="Low complexity" evidence="1">
    <location>
        <begin position="1"/>
        <end position="26"/>
    </location>
</feature>
<comment type="caution">
    <text evidence="2">The sequence shown here is derived from an EMBL/GenBank/DDBJ whole genome shotgun (WGS) entry which is preliminary data.</text>
</comment>
<evidence type="ECO:0000313" key="2">
    <source>
        <dbReference type="EMBL" id="CAG8796243.1"/>
    </source>
</evidence>
<dbReference type="AlphaFoldDB" id="A0A9N9P8B9"/>
<name>A0A9N9P8B9_9GLOM</name>
<organism evidence="2 3">
    <name type="scientific">Dentiscutata erythropus</name>
    <dbReference type="NCBI Taxonomy" id="1348616"/>
    <lineage>
        <taxon>Eukaryota</taxon>
        <taxon>Fungi</taxon>
        <taxon>Fungi incertae sedis</taxon>
        <taxon>Mucoromycota</taxon>
        <taxon>Glomeromycotina</taxon>
        <taxon>Glomeromycetes</taxon>
        <taxon>Diversisporales</taxon>
        <taxon>Gigasporaceae</taxon>
        <taxon>Dentiscutata</taxon>
    </lineage>
</organism>
<feature type="non-terminal residue" evidence="2">
    <location>
        <position position="1"/>
    </location>
</feature>
<feature type="non-terminal residue" evidence="2">
    <location>
        <position position="88"/>
    </location>
</feature>
<keyword evidence="3" id="KW-1185">Reference proteome</keyword>
<evidence type="ECO:0000256" key="1">
    <source>
        <dbReference type="SAM" id="MobiDB-lite"/>
    </source>
</evidence>
<sequence length="88" mass="10103">KQKSTTNYSMSNNDNNENYTNTNQDSDNSYVPIQCNNIVSKYKRQALTPLDKNIVLSKTIFKESNNAYIEVNQDNKLLTDNQVHEEGV</sequence>
<gene>
    <name evidence="2" type="ORF">DERYTH_LOCUS22441</name>
</gene>
<accession>A0A9N9P8B9</accession>
<dbReference type="EMBL" id="CAJVPY010031186">
    <property type="protein sequence ID" value="CAG8796243.1"/>
    <property type="molecule type" value="Genomic_DNA"/>
</dbReference>
<reference evidence="2" key="1">
    <citation type="submission" date="2021-06" db="EMBL/GenBank/DDBJ databases">
        <authorList>
            <person name="Kallberg Y."/>
            <person name="Tangrot J."/>
            <person name="Rosling A."/>
        </authorList>
    </citation>
    <scope>NUCLEOTIDE SEQUENCE</scope>
    <source>
        <strain evidence="2">MA453B</strain>
    </source>
</reference>
<proteinExistence type="predicted"/>
<dbReference type="Proteomes" id="UP000789405">
    <property type="component" value="Unassembled WGS sequence"/>
</dbReference>
<protein>
    <submittedName>
        <fullName evidence="2">26954_t:CDS:1</fullName>
    </submittedName>
</protein>